<gene>
    <name evidence="1" type="ORF">ACFQ2I_10130</name>
</gene>
<proteinExistence type="predicted"/>
<dbReference type="EMBL" id="JBHTJZ010000011">
    <property type="protein sequence ID" value="MFD0959746.1"/>
    <property type="molecule type" value="Genomic_DNA"/>
</dbReference>
<dbReference type="Proteomes" id="UP001596989">
    <property type="component" value="Unassembled WGS sequence"/>
</dbReference>
<protein>
    <submittedName>
        <fullName evidence="1">Uncharacterized protein</fullName>
    </submittedName>
</protein>
<sequence length="57" mass="6657">MENTLGPDEVLRRIKHMRTAGGSLSKKYVKQHDPELMRNALFYFPSWDHALKNAEDL</sequence>
<evidence type="ECO:0000313" key="2">
    <source>
        <dbReference type="Proteomes" id="UP001596989"/>
    </source>
</evidence>
<comment type="caution">
    <text evidence="1">The sequence shown here is derived from an EMBL/GenBank/DDBJ whole genome shotgun (WGS) entry which is preliminary data.</text>
</comment>
<name>A0ABW3HQE3_9BACL</name>
<reference evidence="2" key="1">
    <citation type="journal article" date="2019" name="Int. J. Syst. Evol. Microbiol.">
        <title>The Global Catalogue of Microorganisms (GCM) 10K type strain sequencing project: providing services to taxonomists for standard genome sequencing and annotation.</title>
        <authorList>
            <consortium name="The Broad Institute Genomics Platform"/>
            <consortium name="The Broad Institute Genome Sequencing Center for Infectious Disease"/>
            <person name="Wu L."/>
            <person name="Ma J."/>
        </authorList>
    </citation>
    <scope>NUCLEOTIDE SEQUENCE [LARGE SCALE GENOMIC DNA]</scope>
    <source>
        <strain evidence="2">CCUG 59129</strain>
    </source>
</reference>
<evidence type="ECO:0000313" key="1">
    <source>
        <dbReference type="EMBL" id="MFD0959746.1"/>
    </source>
</evidence>
<organism evidence="1 2">
    <name type="scientific">Paenibacillus chungangensis</name>
    <dbReference type="NCBI Taxonomy" id="696535"/>
    <lineage>
        <taxon>Bacteria</taxon>
        <taxon>Bacillati</taxon>
        <taxon>Bacillota</taxon>
        <taxon>Bacilli</taxon>
        <taxon>Bacillales</taxon>
        <taxon>Paenibacillaceae</taxon>
        <taxon>Paenibacillus</taxon>
    </lineage>
</organism>
<dbReference type="RefSeq" id="WP_377563989.1">
    <property type="nucleotide sequence ID" value="NZ_JBHTJZ010000011.1"/>
</dbReference>
<keyword evidence="2" id="KW-1185">Reference proteome</keyword>
<accession>A0ABW3HQE3</accession>